<dbReference type="PANTHER" id="PTHR35370:SF1">
    <property type="entry name" value="TYPE VI SECRETION SYSTEM COMPONENT TSSF1"/>
    <property type="match status" value="1"/>
</dbReference>
<dbReference type="Proteomes" id="UP000054770">
    <property type="component" value="Unassembled WGS sequence"/>
</dbReference>
<dbReference type="Pfam" id="PF05947">
    <property type="entry name" value="T6SS_TssF"/>
    <property type="match status" value="1"/>
</dbReference>
<dbReference type="NCBIfam" id="TIGR03359">
    <property type="entry name" value="VI_chp_6"/>
    <property type="match status" value="1"/>
</dbReference>
<reference evidence="1" key="1">
    <citation type="submission" date="2016-01" db="EMBL/GenBank/DDBJ databases">
        <authorList>
            <person name="Peeters C."/>
        </authorList>
    </citation>
    <scope>NUCLEOTIDE SEQUENCE [LARGE SCALE GENOMIC DNA]</scope>
    <source>
        <strain evidence="1">LMG 22940</strain>
    </source>
</reference>
<organism evidence="1 2">
    <name type="scientific">Caballeronia choica</name>
    <dbReference type="NCBI Taxonomy" id="326476"/>
    <lineage>
        <taxon>Bacteria</taxon>
        <taxon>Pseudomonadati</taxon>
        <taxon>Pseudomonadota</taxon>
        <taxon>Betaproteobacteria</taxon>
        <taxon>Burkholderiales</taxon>
        <taxon>Burkholderiaceae</taxon>
        <taxon>Caballeronia</taxon>
    </lineage>
</organism>
<evidence type="ECO:0000313" key="2">
    <source>
        <dbReference type="Proteomes" id="UP000054770"/>
    </source>
</evidence>
<comment type="caution">
    <text evidence="1">The sequence shown here is derived from an EMBL/GenBank/DDBJ whole genome shotgun (WGS) entry which is preliminary data.</text>
</comment>
<dbReference type="RefSeq" id="WP_087647136.1">
    <property type="nucleotide sequence ID" value="NZ_FCON02000068.1"/>
</dbReference>
<protein>
    <submittedName>
        <fullName evidence="1">Type VI secretion protein</fullName>
    </submittedName>
</protein>
<dbReference type="AlphaFoldDB" id="A0A158K718"/>
<dbReference type="PIRSF" id="PIRSF028304">
    <property type="entry name" value="UCP028304"/>
    <property type="match status" value="1"/>
</dbReference>
<sequence length="625" mass="69217">MNPELLKYYSQELQHLREVGGEFAQEFPKIAARLGLEGFECADPYVERLLEGFSFLAARVQVRLDAEFPRFTQHLAELVYPHYLAPTPSMAVVQIQPDLSNPNLAADVRVPRGSALRSALDKAGTTRCEYRTAHELKLSPLEIVEARMFTHGGALAGADIALPAGVKAGLRLRLRATGGLRMDQIDLDRLVLYLRGTDAMPTRLYERLLGSVAGISVLPAARPATWHVPLPATALQPVGFSEDEALLPISKQSFSGYRLLQEYFAFPQRFLFIGIDGLQRGFKRCAATEIEIIVWLKRVDTVLEQTVDASNFALHCTPAINLFARRTDRIPLSDEQFEYHVIADRTRPMDFEIYGIEEVTGYRAGAAGEQRFEPFYRARDLGTTYQAGAYFQIRREKRLRSARQREHGPRTGYLGSETFIALVDTANAPYHGDLRQLGLSVLCTNRDLPLMMPVGAGPADFTLDVEAPVETVRCVAGPTRPLPSFAEGAVSWRLLSHLSLNYTSLLDSNPQEGARALRELLGLYCPADDAAAQRQIEGLRSVDSRSVTRRIPASGPIVFGRGIEVTLTLDDAAFEGAGAFVLGAVLAQFFSQYVSINSFTETVVKTLARGELVRWPARTGRCRTL</sequence>
<gene>
    <name evidence="1" type="ORF">AWB68_05085</name>
</gene>
<name>A0A158K718_9BURK</name>
<accession>A0A158K718</accession>
<keyword evidence="2" id="KW-1185">Reference proteome</keyword>
<dbReference type="OrthoDB" id="9763676at2"/>
<dbReference type="EMBL" id="FCON02000068">
    <property type="protein sequence ID" value="SAL76912.1"/>
    <property type="molecule type" value="Genomic_DNA"/>
</dbReference>
<dbReference type="InterPro" id="IPR010272">
    <property type="entry name" value="T6SS_TssF"/>
</dbReference>
<proteinExistence type="predicted"/>
<evidence type="ECO:0000313" key="1">
    <source>
        <dbReference type="EMBL" id="SAL76912.1"/>
    </source>
</evidence>
<dbReference type="PANTHER" id="PTHR35370">
    <property type="entry name" value="CYTOPLASMIC PROTEIN-RELATED-RELATED"/>
    <property type="match status" value="1"/>
</dbReference>